<keyword evidence="2" id="KW-1185">Reference proteome</keyword>
<accession>A0A812QKV8</accession>
<reference evidence="1" key="1">
    <citation type="submission" date="2021-02" db="EMBL/GenBank/DDBJ databases">
        <authorList>
            <person name="Dougan E. K."/>
            <person name="Rhodes N."/>
            <person name="Thang M."/>
            <person name="Chan C."/>
        </authorList>
    </citation>
    <scope>NUCLEOTIDE SEQUENCE</scope>
</reference>
<protein>
    <recommendedName>
        <fullName evidence="3">Gamma-glutamylcyclotransferase AIG2-like domain-containing protein</fullName>
    </recommendedName>
</protein>
<name>A0A812QKV8_9DINO</name>
<dbReference type="Proteomes" id="UP000604046">
    <property type="component" value="Unassembled WGS sequence"/>
</dbReference>
<evidence type="ECO:0008006" key="3">
    <source>
        <dbReference type="Google" id="ProtNLM"/>
    </source>
</evidence>
<organism evidence="1 2">
    <name type="scientific">Symbiodinium natans</name>
    <dbReference type="NCBI Taxonomy" id="878477"/>
    <lineage>
        <taxon>Eukaryota</taxon>
        <taxon>Sar</taxon>
        <taxon>Alveolata</taxon>
        <taxon>Dinophyceae</taxon>
        <taxon>Suessiales</taxon>
        <taxon>Symbiodiniaceae</taxon>
        <taxon>Symbiodinium</taxon>
    </lineage>
</organism>
<sequence>MANPVETMDFVFGYGSIIDCTSRTSSMGSGACRAALRCQVLPSFNFQRAWNFRAPSGFTALGLQQAESGEAIDGICFAVGNDMASFDLRERGYTRWEIPLKNLSVIDCPRNCACDCSSASLGCMHYSMRSLQAAVRGQDVVKAEALGQGRDVKVWVYVPNHPAGPAAAFPLIQSYIDVVIGGCLQWGETELAKAFCASTRGWSKYYLNDVPLSRRPWVNRCQAWREVDQVLESMAEVTLFSERRHDCEFAANFSEELCKSDRRPQHRFMELCERWGHRCEYVKTSAEITRCPVVSDWSDAIISDATRCPLLLGEGFRCNITIAGAAAEVAEICFKYDSDELFLIPMVDELYLCLEDVGEHIPVRNGMVIQALGVGSGPTLKFEVASRVIKLQQSDKHGSSILGSFTEDVGVGPGKVDMSGLQRCSVPGVPASLGRHLFVLRWKDSEAQWQLCLEKLSKTWLRLEADFPYLLPKDSGPLAFCLGPEGKVKFKVAPPAQDTTSAIAEPYEEKVTLQALQDHFSKDVVYNNLLRLLSNPGAGSALGLVLDEAATKFGLIGSKDKGCYRDVVRKCVGGRALVKNYDMLTQFFNAFSHRGDDVESNGVWTQTMIDQLSTSLPTVGATDLQMLSGQEKGPHRAFVFSENGSVIGIGVLLGHNGLVEQSSQNACTMHVAAAATAQALRRLGGHGAVMLRSENGTLHCWDVRRGSLPGEMFAHL</sequence>
<proteinExistence type="predicted"/>
<gene>
    <name evidence="1" type="ORF">SNAT2548_LOCUS21390</name>
</gene>
<comment type="caution">
    <text evidence="1">The sequence shown here is derived from an EMBL/GenBank/DDBJ whole genome shotgun (WGS) entry which is preliminary data.</text>
</comment>
<evidence type="ECO:0000313" key="1">
    <source>
        <dbReference type="EMBL" id="CAE7392459.1"/>
    </source>
</evidence>
<dbReference type="AlphaFoldDB" id="A0A812QKV8"/>
<evidence type="ECO:0000313" key="2">
    <source>
        <dbReference type="Proteomes" id="UP000604046"/>
    </source>
</evidence>
<dbReference type="OrthoDB" id="6161812at2759"/>
<dbReference type="EMBL" id="CAJNDS010002250">
    <property type="protein sequence ID" value="CAE7392459.1"/>
    <property type="molecule type" value="Genomic_DNA"/>
</dbReference>